<dbReference type="EMBL" id="SZYD01000013">
    <property type="protein sequence ID" value="KAD4385900.1"/>
    <property type="molecule type" value="Genomic_DNA"/>
</dbReference>
<name>A0A5N6N861_9ASTR</name>
<feature type="domain" description="Retrovirus-related Pol polyprotein from transposon TNT 1-94-like beta-barrel" evidence="4">
    <location>
        <begin position="74"/>
        <end position="154"/>
    </location>
</feature>
<dbReference type="Gene3D" id="3.30.420.10">
    <property type="entry name" value="Ribonuclease H-like superfamily/Ribonuclease H"/>
    <property type="match status" value="1"/>
</dbReference>
<dbReference type="Pfam" id="PF22936">
    <property type="entry name" value="Pol_BBD"/>
    <property type="match status" value="1"/>
</dbReference>
<dbReference type="OrthoDB" id="6776856at2759"/>
<dbReference type="SUPFAM" id="SSF53098">
    <property type="entry name" value="Ribonuclease H-like"/>
    <property type="match status" value="1"/>
</dbReference>
<dbReference type="PANTHER" id="PTHR42648">
    <property type="entry name" value="TRANSPOSASE, PUTATIVE-RELATED"/>
    <property type="match status" value="1"/>
</dbReference>
<evidence type="ECO:0000313" key="6">
    <source>
        <dbReference type="Proteomes" id="UP000326396"/>
    </source>
</evidence>
<dbReference type="PANTHER" id="PTHR42648:SF18">
    <property type="entry name" value="RETROTRANSPOSON, UNCLASSIFIED-LIKE PROTEIN"/>
    <property type="match status" value="1"/>
</dbReference>
<keyword evidence="1" id="KW-0378">Hydrolase</keyword>
<dbReference type="InterPro" id="IPR039537">
    <property type="entry name" value="Retrotran_Ty1/copia-like"/>
</dbReference>
<dbReference type="InterPro" id="IPR025724">
    <property type="entry name" value="GAG-pre-integrase_dom"/>
</dbReference>
<organism evidence="5 6">
    <name type="scientific">Mikania micrantha</name>
    <name type="common">bitter vine</name>
    <dbReference type="NCBI Taxonomy" id="192012"/>
    <lineage>
        <taxon>Eukaryota</taxon>
        <taxon>Viridiplantae</taxon>
        <taxon>Streptophyta</taxon>
        <taxon>Embryophyta</taxon>
        <taxon>Tracheophyta</taxon>
        <taxon>Spermatophyta</taxon>
        <taxon>Magnoliopsida</taxon>
        <taxon>eudicotyledons</taxon>
        <taxon>Gunneridae</taxon>
        <taxon>Pentapetalae</taxon>
        <taxon>asterids</taxon>
        <taxon>campanulids</taxon>
        <taxon>Asterales</taxon>
        <taxon>Asteraceae</taxon>
        <taxon>Asteroideae</taxon>
        <taxon>Heliantheae alliance</taxon>
        <taxon>Eupatorieae</taxon>
        <taxon>Mikania</taxon>
    </lineage>
</organism>
<gene>
    <name evidence="5" type="ORF">E3N88_26069</name>
</gene>
<proteinExistence type="predicted"/>
<evidence type="ECO:0000256" key="2">
    <source>
        <dbReference type="SAM" id="MobiDB-lite"/>
    </source>
</evidence>
<dbReference type="InterPro" id="IPR036397">
    <property type="entry name" value="RNaseH_sf"/>
</dbReference>
<evidence type="ECO:0000259" key="3">
    <source>
        <dbReference type="Pfam" id="PF13976"/>
    </source>
</evidence>
<dbReference type="Pfam" id="PF13976">
    <property type="entry name" value="gag_pre-integrs"/>
    <property type="match status" value="1"/>
</dbReference>
<accession>A0A5N6N861</accession>
<evidence type="ECO:0000259" key="4">
    <source>
        <dbReference type="Pfam" id="PF22936"/>
    </source>
</evidence>
<feature type="domain" description="GAG-pre-integrase" evidence="3">
    <location>
        <begin position="182"/>
        <end position="245"/>
    </location>
</feature>
<reference evidence="5 6" key="1">
    <citation type="submission" date="2019-05" db="EMBL/GenBank/DDBJ databases">
        <title>Mikania micrantha, genome provides insights into the molecular mechanism of rapid growth.</title>
        <authorList>
            <person name="Liu B."/>
        </authorList>
    </citation>
    <scope>NUCLEOTIDE SEQUENCE [LARGE SCALE GENOMIC DNA]</scope>
    <source>
        <strain evidence="5">NLD-2019</strain>
        <tissue evidence="5">Leaf</tissue>
    </source>
</reference>
<keyword evidence="6" id="KW-1185">Reference proteome</keyword>
<dbReference type="InterPro" id="IPR054722">
    <property type="entry name" value="PolX-like_BBD"/>
</dbReference>
<dbReference type="GO" id="GO:0003676">
    <property type="term" value="F:nucleic acid binding"/>
    <property type="evidence" value="ECO:0007669"/>
    <property type="project" value="InterPro"/>
</dbReference>
<dbReference type="AlphaFoldDB" id="A0A5N6N861"/>
<evidence type="ECO:0000256" key="1">
    <source>
        <dbReference type="ARBA" id="ARBA00022670"/>
    </source>
</evidence>
<sequence>MTDKDNSIQNQSAEEGALAGVVATVVEGEDHHKTKLMIVAINKGMTSQRYNALDMTSLVFPQKYKAEPDQEGIWHLDNGANNHMTCNASYFTEINKAVTGTMRFGDNSHVNIQGKGSVLIQCNNGEQRLMTGVYYIPSLCSSIISIGQIIEVGCKVLMDGKFLWMQDKGGNLLIKAERSKNRLYKIDLAMGNPICLQARIDEEAWKWHARLGQLNFGSLKNLTIKQMAAGIPIINHPAQVCESCLVKEVEDAVNRQGGEFTSKEFNDYCEKEGMRRQLTAPHTPQQNGVANPAQPEIPPQGQVANESGPCYLPVEAGPAHSSSPSVVELSGSSIDSGSSQYGVKRGPIQPQKDTIRPVILEEERFDDTPIKEFKILGRQLIEINHSENELLLATDEPFSYSQAARNTNCEDLL</sequence>
<evidence type="ECO:0000313" key="5">
    <source>
        <dbReference type="EMBL" id="KAD4385900.1"/>
    </source>
</evidence>
<feature type="compositionally biased region" description="Low complexity" evidence="2">
    <location>
        <begin position="321"/>
        <end position="339"/>
    </location>
</feature>
<dbReference type="GO" id="GO:0008233">
    <property type="term" value="F:peptidase activity"/>
    <property type="evidence" value="ECO:0007669"/>
    <property type="project" value="UniProtKB-KW"/>
</dbReference>
<dbReference type="InterPro" id="IPR012337">
    <property type="entry name" value="RNaseH-like_sf"/>
</dbReference>
<dbReference type="Proteomes" id="UP000326396">
    <property type="component" value="Linkage Group LG3"/>
</dbReference>
<protein>
    <submittedName>
        <fullName evidence="5">Uncharacterized protein</fullName>
    </submittedName>
</protein>
<dbReference type="GO" id="GO:0006508">
    <property type="term" value="P:proteolysis"/>
    <property type="evidence" value="ECO:0007669"/>
    <property type="project" value="UniProtKB-KW"/>
</dbReference>
<comment type="caution">
    <text evidence="5">The sequence shown here is derived from an EMBL/GenBank/DDBJ whole genome shotgun (WGS) entry which is preliminary data.</text>
</comment>
<feature type="region of interest" description="Disordered" evidence="2">
    <location>
        <begin position="281"/>
        <end position="349"/>
    </location>
</feature>
<keyword evidence="1" id="KW-0645">Protease</keyword>